<organism evidence="4 5">
    <name type="scientific">Striga hermonthica</name>
    <name type="common">Purple witchweed</name>
    <name type="synonym">Buchnera hermonthica</name>
    <dbReference type="NCBI Taxonomy" id="68872"/>
    <lineage>
        <taxon>Eukaryota</taxon>
        <taxon>Viridiplantae</taxon>
        <taxon>Streptophyta</taxon>
        <taxon>Embryophyta</taxon>
        <taxon>Tracheophyta</taxon>
        <taxon>Spermatophyta</taxon>
        <taxon>Magnoliopsida</taxon>
        <taxon>eudicotyledons</taxon>
        <taxon>Gunneridae</taxon>
        <taxon>Pentapetalae</taxon>
        <taxon>asterids</taxon>
        <taxon>lamiids</taxon>
        <taxon>Lamiales</taxon>
        <taxon>Orobanchaceae</taxon>
        <taxon>Buchnereae</taxon>
        <taxon>Striga</taxon>
    </lineage>
</organism>
<accession>A0A9N7N2F0</accession>
<evidence type="ECO:0000313" key="4">
    <source>
        <dbReference type="EMBL" id="CAA0822893.1"/>
    </source>
</evidence>
<dbReference type="OrthoDB" id="446244at2759"/>
<evidence type="ECO:0000256" key="1">
    <source>
        <dbReference type="SAM" id="MobiDB-lite"/>
    </source>
</evidence>
<dbReference type="Proteomes" id="UP001153555">
    <property type="component" value="Unassembled WGS sequence"/>
</dbReference>
<dbReference type="InterPro" id="IPR025486">
    <property type="entry name" value="DUF4378"/>
</dbReference>
<evidence type="ECO:0008006" key="6">
    <source>
        <dbReference type="Google" id="ProtNLM"/>
    </source>
</evidence>
<feature type="domain" description="DUF3741" evidence="3">
    <location>
        <begin position="80"/>
        <end position="93"/>
    </location>
</feature>
<evidence type="ECO:0000313" key="5">
    <source>
        <dbReference type="Proteomes" id="UP001153555"/>
    </source>
</evidence>
<dbReference type="AlphaFoldDB" id="A0A9N7N2F0"/>
<gene>
    <name evidence="4" type="ORF">SHERM_20154</name>
</gene>
<protein>
    <recommendedName>
        <fullName evidence="6">DUF4378 domain-containing protein</fullName>
    </recommendedName>
</protein>
<dbReference type="PANTHER" id="PTHR40836">
    <property type="entry name" value="RB1-INDUCIBLE COILED-COIL PROTEIN"/>
    <property type="match status" value="1"/>
</dbReference>
<proteinExistence type="predicted"/>
<name>A0A9N7N2F0_STRHE</name>
<comment type="caution">
    <text evidence="4">The sequence shown here is derived from an EMBL/GenBank/DDBJ whole genome shotgun (WGS) entry which is preliminary data.</text>
</comment>
<feature type="domain" description="DUF4378" evidence="2">
    <location>
        <begin position="627"/>
        <end position="788"/>
    </location>
</feature>
<feature type="region of interest" description="Disordered" evidence="1">
    <location>
        <begin position="256"/>
        <end position="277"/>
    </location>
</feature>
<dbReference type="InterPro" id="IPR032795">
    <property type="entry name" value="DUF3741-assoc"/>
</dbReference>
<reference evidence="4" key="1">
    <citation type="submission" date="2019-12" db="EMBL/GenBank/DDBJ databases">
        <authorList>
            <person name="Scholes J."/>
        </authorList>
    </citation>
    <scope>NUCLEOTIDE SEQUENCE</scope>
</reference>
<dbReference type="Pfam" id="PF14383">
    <property type="entry name" value="VARLMGL"/>
    <property type="match status" value="1"/>
</dbReference>
<dbReference type="PANTHER" id="PTHR40836:SF4">
    <property type="entry name" value="RB1-INDUCIBLE COILED-COIL PROTEIN"/>
    <property type="match status" value="1"/>
</dbReference>
<evidence type="ECO:0000259" key="2">
    <source>
        <dbReference type="Pfam" id="PF14309"/>
    </source>
</evidence>
<feature type="region of interest" description="Disordered" evidence="1">
    <location>
        <begin position="115"/>
        <end position="160"/>
    </location>
</feature>
<keyword evidence="5" id="KW-1185">Reference proteome</keyword>
<dbReference type="EMBL" id="CACSLK010024344">
    <property type="protein sequence ID" value="CAA0822893.1"/>
    <property type="molecule type" value="Genomic_DNA"/>
</dbReference>
<evidence type="ECO:0000259" key="3">
    <source>
        <dbReference type="Pfam" id="PF14383"/>
    </source>
</evidence>
<dbReference type="Pfam" id="PF14309">
    <property type="entry name" value="DUF4378"/>
    <property type="match status" value="1"/>
</dbReference>
<sequence length="798" mass="90495">MATKVAHKRYVGGLEAPRNSLELQMETSYDLYSARDNILYTPYDMGNESFGTDYHLTEASIKKLMSREISEKDHTRQNVPSVVARLMGVDVLPFDSKSAARVIDTKNVNPTIKSMDKKTARKGLSTCSQQPEVSSIGHYGDTDHVKLSKPKRRQHPQEEELQKFKKEFEAWQAARFKECTKCVNVSSDPSELIAQEDLNREKMLIYSNSKRTTNEPKYMNAKIVDPYSNTLSRADCKDSKLIDVVSGPTKIVILRPGPPERIDTVSDTSWSTSEDERGGGIKDFLEEVKERLKLELQGRCPKKSTSIRGGGIETPYWERPSEAQPIIARNGASCLLRSESTRSFMSERFQFMNGTAVRLKNDMEAETNRGVAVRDSLSRLSISNYGGKAVHASINDRNGCFINKFEKESGSFRMGPNMHDNDLSPRNLIRSLSAPVTGTSFGKLLLEDRHVFTRAQIRRKHEVSLNIKKQKKDKFNIRERVSSLRYSLTLRHRLSFRRRVKSAEGSADQSKSNLFKDITSGSRVVTSFCERETQENSTEVPPSPASVCSSVQEEFWRQVDYPSPISSSATGHQLEDSEMSHVFSEINSNLNELRRKLDEFNGSFSEESMKEEQVSEGEADIEDQTEAYIRELLIAAGLYGGVRLSKKSLSNWDPLGKVISSRVFEEVEEAYEERYRCQENHKLILDLLNEILPTLLREPPMYMPRVSLPNNWPVQKLSPSGGGKKLLSHVWSIIRDHIYPPADTSFYALDNVLARDFSSTLWSKFMDDDVNALGRDIESQIIGDLIYEMVEDIMTISS</sequence>